<evidence type="ECO:0000256" key="7">
    <source>
        <dbReference type="SAM" id="MobiDB-lite"/>
    </source>
</evidence>
<evidence type="ECO:0000256" key="4">
    <source>
        <dbReference type="ARBA" id="ARBA00023157"/>
    </source>
</evidence>
<dbReference type="SMART" id="SM01169">
    <property type="entry name" value="DUF1943"/>
    <property type="match status" value="1"/>
</dbReference>
<dbReference type="SMART" id="SM00638">
    <property type="entry name" value="LPD_N"/>
    <property type="match status" value="1"/>
</dbReference>
<dbReference type="InterPro" id="IPR015817">
    <property type="entry name" value="Vitellinogen_open_b-sht_sub1"/>
</dbReference>
<evidence type="ECO:0000259" key="8">
    <source>
        <dbReference type="PROSITE" id="PS51211"/>
    </source>
</evidence>
<dbReference type="Gene3D" id="1.25.10.20">
    <property type="entry name" value="Vitellinogen, superhelical"/>
    <property type="match status" value="1"/>
</dbReference>
<dbReference type="GO" id="GO:0032355">
    <property type="term" value="P:response to estradiol"/>
    <property type="evidence" value="ECO:0007669"/>
    <property type="project" value="TreeGrafter"/>
</dbReference>
<dbReference type="PROSITE" id="PS51211">
    <property type="entry name" value="VITELLOGENIN"/>
    <property type="match status" value="1"/>
</dbReference>
<gene>
    <name evidence="9" type="ORF">IRJ41_019986</name>
</gene>
<reference evidence="9" key="1">
    <citation type="submission" date="2021-02" db="EMBL/GenBank/DDBJ databases">
        <title>Comparative genomics reveals that relaxation of natural selection precedes convergent phenotypic evolution of cavefish.</title>
        <authorList>
            <person name="Peng Z."/>
        </authorList>
    </citation>
    <scope>NUCLEOTIDE SEQUENCE</scope>
    <source>
        <tissue evidence="9">Muscle</tissue>
    </source>
</reference>
<dbReference type="Gene3D" id="2.30.230.10">
    <property type="entry name" value="Lipovitellin, beta-sheet shell regions, chain A"/>
    <property type="match status" value="1"/>
</dbReference>
<keyword evidence="2" id="KW-0732">Signal</keyword>
<name>A0A9W7W9T5_TRIRA</name>
<dbReference type="GO" id="GO:0005319">
    <property type="term" value="F:lipid transporter activity"/>
    <property type="evidence" value="ECO:0007669"/>
    <property type="project" value="InterPro"/>
</dbReference>
<evidence type="ECO:0000256" key="2">
    <source>
        <dbReference type="ARBA" id="ARBA00022729"/>
    </source>
</evidence>
<feature type="domain" description="Vitellogenin" evidence="8">
    <location>
        <begin position="39"/>
        <end position="677"/>
    </location>
</feature>
<dbReference type="InterPro" id="IPR050733">
    <property type="entry name" value="Vitellogenin/Apolipophorin"/>
</dbReference>
<dbReference type="FunFam" id="2.20.90.10:FF:000001">
    <property type="entry name" value="Vitellogenin 7"/>
    <property type="match status" value="1"/>
</dbReference>
<dbReference type="InterPro" id="IPR015816">
    <property type="entry name" value="Vitellinogen_b-sht_N"/>
</dbReference>
<dbReference type="Gene3D" id="2.20.50.20">
    <property type="entry name" value="Lipovitellin. Chain A, domain 3"/>
    <property type="match status" value="2"/>
</dbReference>
<dbReference type="PANTHER" id="PTHR23345:SF9">
    <property type="entry name" value="VITELLOGENIN-RELATED"/>
    <property type="match status" value="1"/>
</dbReference>
<dbReference type="Gene3D" id="2.20.80.10">
    <property type="entry name" value="Lipovitellin-phosvitin complex, chain A, domain 4"/>
    <property type="match status" value="1"/>
</dbReference>
<dbReference type="InterPro" id="IPR037088">
    <property type="entry name" value="Vitellinogen_b-sht_shell_sf"/>
</dbReference>
<evidence type="ECO:0000256" key="3">
    <source>
        <dbReference type="ARBA" id="ARBA00022761"/>
    </source>
</evidence>
<dbReference type="Pfam" id="PF09172">
    <property type="entry name" value="Vit_open_b-sht"/>
    <property type="match status" value="1"/>
</dbReference>
<dbReference type="SUPFAM" id="SSF56968">
    <property type="entry name" value="Lipovitellin-phosvitin complex, beta-sheet shell regions"/>
    <property type="match status" value="3"/>
</dbReference>
<dbReference type="FunFam" id="2.30.230.10:FF:000002">
    <property type="entry name" value="Vitellogenin 7"/>
    <property type="match status" value="1"/>
</dbReference>
<dbReference type="Pfam" id="PF09175">
    <property type="entry name" value="Vit_b-sht_shell"/>
    <property type="match status" value="1"/>
</dbReference>
<dbReference type="PANTHER" id="PTHR23345">
    <property type="entry name" value="VITELLOGENIN-RELATED"/>
    <property type="match status" value="1"/>
</dbReference>
<evidence type="ECO:0000313" key="9">
    <source>
        <dbReference type="EMBL" id="KAI7791430.1"/>
    </source>
</evidence>
<keyword evidence="3" id="KW-0758">Storage protein</keyword>
<sequence length="1505" mass="164457">MLNEVVSSPMLHKVTCTGQCMFSMSSSQFNIMIIQFPEFTLDKTYVYKYEALLLGGLPQEGLARAGIKLSSKVLLTAMTENIFLMKLMDPLLFEYGGIWPKDPFVPATKLTTALAAELQIPIKFEYANGVVGKIFAPAGVSPTVMNLHRGILNILQLNLKKTQNVYELQEAGAQGVCRTHYIINEDLKANHIIVTKSKDLSHCQERIMKDIGLAYAERCAECTRRVKSLIETATYNYIMKPAATGVLITEATVEEVHQFSPLNEIHGAAMMEAKQTLNFVEIEKAPVVPIKADYLPRGSLQYEFASEILQTPIQLLKISDAPAQIIEVLKHLVANNMAMVHDDAPLKFIKLIQLLRVATFENIEAIWAQFKGQPVYRRWLLDALPAVGTPVIVKFIKEKFLAGELTIPEFIQALVMALQMVTADLETTQLTASLAMHERIATIPAVREVVMLGYGSMIAKHCIAVPTCPVELLRPIHDMAADAIAKNDIPELSLVLKVLGNAGHPASLKTIMKLLPGLRTAATTLPIRVQVDAILALRNIAKKEPKLVQPVALQLLLDRALHPEVRMVACIVLFETKPSVALVSSLAGALRIEPNMHVASFAYSHIKSLTRITAPDMAAVAGAASVAMKLLSPKLDRLSFRFSRALTLDFYHTPLMIGAAGSAYMINDAATILPRAVVAKARAYLAGAAADVFEIGVRTEGIQEALLQSPAADESVDRITKIKRTLRALTNWKALPTNQPLASAYVKILGQEVAFVNIDKTVIEQAIPLATGPKPRELLKEALKALQEGIAVQYAKPLLAAEVRRILPTAVGVPMELSLYTAAVAAAAVNVKATITPPLPEQLETFTLEQLKRTDVQLVAEARPSVALQTFAVIGINTAFIQAAVMAKGKIRTILPGKIAARADILKGNYKVEALPVEVPEHIATVSFETLAVIRNIEEPTAERIVPLVPDLSLQNSRTHLAGDVSSETTGYDMSAEVPLRAAAPLHKTLCLVVPYIEIKGCIEVHSQNAAFIKNAPLFYILGQHSVRAAVARGDGPAVERLELEVQVGPRAAERLLKQINLVDEETPEGKTILLKLREILDAEAKNAPVSSKSSSSSSSSRSSSSSSSMSSSRMSKTATIIEPFKKFHKDRYLAPHGVSKAVSSGSTAASFEVIRKQAKFLGNAAPPVFAVIARAVRVDHKLLGYQLGAYFDKSTARVQLIVSSIAENDNMKICADGVLLSKHKVTAKVAWGPECQQYAVTAKAEAGVLGEFPAARLELEWERLPLIVTTYAKKLSKHIPMAALKAGFKLERVTNSEKEIELTAALPTQRTLNVIARIPEMTLSRMAIPLPYAVPINPDGTFSIHIDDDILTCVILINLQQVSVMCELLSFHNKRSQTFISGFEVGISEIQHPINSLYANRLEVFKDIVQWTYVLFYLFLCFASLPFHHSFVLLFFQAVDPSVLCCGPSCPLSPCHGLPAGQCVERAPRGSTEKEQALLCAEQPLFWYGTQLCLHYIVTALSQC</sequence>
<comment type="caution">
    <text evidence="6">Lacks conserved residue(s) required for the propagation of feature annotation.</text>
</comment>
<feature type="disulfide bond" evidence="6">
    <location>
        <begin position="219"/>
        <end position="222"/>
    </location>
</feature>
<dbReference type="InterPro" id="IPR015819">
    <property type="entry name" value="Lipid_transp_b-sht_shell"/>
</dbReference>
<keyword evidence="5" id="KW-0325">Glycoprotein</keyword>
<dbReference type="FunFam" id="2.20.80.10:FF:000001">
    <property type="entry name" value="Vitellogenin 7"/>
    <property type="match status" value="1"/>
</dbReference>
<feature type="disulfide bond" evidence="6">
    <location>
        <begin position="177"/>
        <end position="203"/>
    </location>
</feature>
<keyword evidence="4 6" id="KW-1015">Disulfide bond</keyword>
<dbReference type="Proteomes" id="UP001059041">
    <property type="component" value="Linkage Group LG25"/>
</dbReference>
<organism evidence="9 10">
    <name type="scientific">Triplophysa rosa</name>
    <name type="common">Cave loach</name>
    <dbReference type="NCBI Taxonomy" id="992332"/>
    <lineage>
        <taxon>Eukaryota</taxon>
        <taxon>Metazoa</taxon>
        <taxon>Chordata</taxon>
        <taxon>Craniata</taxon>
        <taxon>Vertebrata</taxon>
        <taxon>Euteleostomi</taxon>
        <taxon>Actinopterygii</taxon>
        <taxon>Neopterygii</taxon>
        <taxon>Teleostei</taxon>
        <taxon>Ostariophysi</taxon>
        <taxon>Cypriniformes</taxon>
        <taxon>Nemacheilidae</taxon>
        <taxon>Triplophysa</taxon>
    </lineage>
</organism>
<dbReference type="InterPro" id="IPR015255">
    <property type="entry name" value="Vitellinogen_open_b-sht"/>
</dbReference>
<evidence type="ECO:0000313" key="10">
    <source>
        <dbReference type="Proteomes" id="UP001059041"/>
    </source>
</evidence>
<dbReference type="InterPro" id="IPR015258">
    <property type="entry name" value="Vitellinogen_b-sht_shell"/>
</dbReference>
<dbReference type="Pfam" id="PF01347">
    <property type="entry name" value="Vitellogenin_N"/>
    <property type="match status" value="1"/>
</dbReference>
<dbReference type="SUPFAM" id="SSF48431">
    <property type="entry name" value="Lipovitellin-phosvitin complex, superhelical domain"/>
    <property type="match status" value="1"/>
</dbReference>
<dbReference type="EMBL" id="JAFHDT010000025">
    <property type="protein sequence ID" value="KAI7791430.1"/>
    <property type="molecule type" value="Genomic_DNA"/>
</dbReference>
<dbReference type="GO" id="GO:0045735">
    <property type="term" value="F:nutrient reservoir activity"/>
    <property type="evidence" value="ECO:0007669"/>
    <property type="project" value="UniProtKB-KW"/>
</dbReference>
<dbReference type="InterPro" id="IPR011030">
    <property type="entry name" value="Lipovitellin_superhlx_dom"/>
</dbReference>
<feature type="compositionally biased region" description="Low complexity" evidence="7">
    <location>
        <begin position="1091"/>
        <end position="1115"/>
    </location>
</feature>
<protein>
    <submittedName>
        <fullName evidence="9">Vitellogenin</fullName>
    </submittedName>
</protein>
<comment type="caution">
    <text evidence="9">The sequence shown here is derived from an EMBL/GenBank/DDBJ whole genome shotgun (WGS) entry which is preliminary data.</text>
</comment>
<evidence type="ECO:0000256" key="6">
    <source>
        <dbReference type="PROSITE-ProRule" id="PRU00557"/>
    </source>
</evidence>
<evidence type="ECO:0000256" key="5">
    <source>
        <dbReference type="ARBA" id="ARBA00023180"/>
    </source>
</evidence>
<dbReference type="Gene3D" id="2.20.90.10">
    <property type="entry name" value="Vitellinogen, beta-sheet shell domain"/>
    <property type="match status" value="1"/>
</dbReference>
<keyword evidence="10" id="KW-1185">Reference proteome</keyword>
<feature type="region of interest" description="Disordered" evidence="7">
    <location>
        <begin position="1088"/>
        <end position="1115"/>
    </location>
</feature>
<evidence type="ECO:0000256" key="1">
    <source>
        <dbReference type="ARBA" id="ARBA00022553"/>
    </source>
</evidence>
<dbReference type="FunFam" id="1.25.10.20:FF:000002">
    <property type="entry name" value="Vitellogenin 7"/>
    <property type="match status" value="1"/>
</dbReference>
<dbReference type="GO" id="GO:0071391">
    <property type="term" value="P:cellular response to estrogen stimulus"/>
    <property type="evidence" value="ECO:0007669"/>
    <property type="project" value="TreeGrafter"/>
</dbReference>
<dbReference type="SMART" id="SM01170">
    <property type="entry name" value="DUF1944"/>
    <property type="match status" value="1"/>
</dbReference>
<dbReference type="InterPro" id="IPR001747">
    <property type="entry name" value="Vitellogenin_N"/>
</dbReference>
<accession>A0A9W7W9T5</accession>
<proteinExistence type="predicted"/>
<keyword evidence="1" id="KW-0597">Phosphoprotein</keyword>